<dbReference type="GO" id="GO:0140096">
    <property type="term" value="F:catalytic activity, acting on a protein"/>
    <property type="evidence" value="ECO:0007669"/>
    <property type="project" value="UniProtKB-ARBA"/>
</dbReference>
<organism evidence="2 3">
    <name type="scientific">Alkalibacterium thalassium</name>
    <dbReference type="NCBI Taxonomy" id="426701"/>
    <lineage>
        <taxon>Bacteria</taxon>
        <taxon>Bacillati</taxon>
        <taxon>Bacillota</taxon>
        <taxon>Bacilli</taxon>
        <taxon>Lactobacillales</taxon>
        <taxon>Carnobacteriaceae</taxon>
        <taxon>Alkalibacterium</taxon>
    </lineage>
</organism>
<dbReference type="RefSeq" id="WP_176759682.1">
    <property type="nucleotide sequence ID" value="NZ_FNFK01000056.1"/>
</dbReference>
<evidence type="ECO:0000313" key="2">
    <source>
        <dbReference type="EMBL" id="SDK72753.1"/>
    </source>
</evidence>
<dbReference type="Gene3D" id="3.30.930.10">
    <property type="entry name" value="Bira Bifunctional Protein, Domain 2"/>
    <property type="match status" value="1"/>
</dbReference>
<feature type="domain" description="Class II Histidinyl-tRNA synthetase (HisRS)-like catalytic core" evidence="1">
    <location>
        <begin position="19"/>
        <end position="273"/>
    </location>
</feature>
<evidence type="ECO:0000259" key="1">
    <source>
        <dbReference type="Pfam" id="PF13393"/>
    </source>
</evidence>
<dbReference type="Proteomes" id="UP000199433">
    <property type="component" value="Unassembled WGS sequence"/>
</dbReference>
<evidence type="ECO:0000313" key="3">
    <source>
        <dbReference type="Proteomes" id="UP000199433"/>
    </source>
</evidence>
<keyword evidence="2" id="KW-0328">Glycosyltransferase</keyword>
<keyword evidence="3" id="KW-1185">Reference proteome</keyword>
<gene>
    <name evidence="2" type="ORF">SAMN04488098_10565</name>
</gene>
<name>A0A1G9E9D3_9LACT</name>
<dbReference type="NCBIfam" id="NF008947">
    <property type="entry name" value="PRK12294.1"/>
    <property type="match status" value="1"/>
</dbReference>
<dbReference type="STRING" id="426701.SAMN04488098_10565"/>
<proteinExistence type="predicted"/>
<dbReference type="EMBL" id="FNFK01000056">
    <property type="protein sequence ID" value="SDK72753.1"/>
    <property type="molecule type" value="Genomic_DNA"/>
</dbReference>
<dbReference type="InterPro" id="IPR041715">
    <property type="entry name" value="HisRS-like_core"/>
</dbReference>
<sequence length="281" mass="33208">MLFEQNNQYILDKKHQEWEFLHHFHHLGYDLLDLSILEEFRWDSLSPDDLKSMTNRYIWQANDSLLSIRSDWTDAIVRYRKKYKLKTDKIAYSGPVYSYNKERMQFGMEIFSEDIDTQQSSMKDLLDYLQTHLKQTVSVAVISHYSLLKRLLSKDELQDPEVRHLLRERNLDGLTKYLGQTHPVVQLMSQPVPYQLHFARDQFPDLKDPVNEIINWRNALEEKNIPTVYSDLFSLPAQSYYKGIFLQFYTDQTVEPIVTGGQYSSPTKAFGMAINLTDLTY</sequence>
<protein>
    <submittedName>
        <fullName evidence="2">ATP phosphoribosyltransferase regulatory subunit HisZ</fullName>
    </submittedName>
</protein>
<dbReference type="Pfam" id="PF13393">
    <property type="entry name" value="tRNA-synt_His"/>
    <property type="match status" value="1"/>
</dbReference>
<dbReference type="InterPro" id="IPR045864">
    <property type="entry name" value="aa-tRNA-synth_II/BPL/LPL"/>
</dbReference>
<dbReference type="GO" id="GO:0016757">
    <property type="term" value="F:glycosyltransferase activity"/>
    <property type="evidence" value="ECO:0007669"/>
    <property type="project" value="UniProtKB-KW"/>
</dbReference>
<dbReference type="SUPFAM" id="SSF55681">
    <property type="entry name" value="Class II aaRS and biotin synthetases"/>
    <property type="match status" value="1"/>
</dbReference>
<reference evidence="3" key="1">
    <citation type="submission" date="2016-10" db="EMBL/GenBank/DDBJ databases">
        <authorList>
            <person name="Varghese N."/>
            <person name="Submissions S."/>
        </authorList>
    </citation>
    <scope>NUCLEOTIDE SEQUENCE [LARGE SCALE GENOMIC DNA]</scope>
    <source>
        <strain evidence="3">DSM 19181</strain>
    </source>
</reference>
<accession>A0A1G9E9D3</accession>
<dbReference type="AlphaFoldDB" id="A0A1G9E9D3"/>
<keyword evidence="2" id="KW-0808">Transferase</keyword>